<keyword evidence="2" id="KW-1185">Reference proteome</keyword>
<comment type="caution">
    <text evidence="1">The sequence shown here is derived from an EMBL/GenBank/DDBJ whole genome shotgun (WGS) entry which is preliminary data.</text>
</comment>
<reference evidence="1" key="1">
    <citation type="submission" date="2023-07" db="EMBL/GenBank/DDBJ databases">
        <title>Sorghum-associated microbial communities from plants grown in Nebraska, USA.</title>
        <authorList>
            <person name="Schachtman D."/>
        </authorList>
    </citation>
    <scope>NUCLEOTIDE SEQUENCE</scope>
    <source>
        <strain evidence="1">2697</strain>
    </source>
</reference>
<name>A0ACC6L4N9_9SPHI</name>
<sequence length="908" mass="102946">MKSLIIWLLLIVSANQVIAQKSVIGESTYAMWPTLKSPKISANGQYVGYIIDNQPVGGSTLVLKQGKSVWRRDFKGVSNVEFSSDSKYAIFIQGKDSLAIFSLGTDNIEYIPKVSNFEVSKNGFMNWVYYSLSDKQKTLIVKDLETCKLKMFKGVVESWCSDNGKTILLKIVSEFKGKEVLNWLDYATGKVTEIWQGDDIANILIDDLHNQVVFTVADSAICFYKPGNAKAHSVLLKSIPSLPDRKSSLTLSNFSNDGNILFFNIKELEEPKSTKGIVEVWSYHDVKLQSEQESENTSLTLFFALDFHKDKIVHLGNIRPIFPEAKNASDTLALLRRTERLGEPWSIGKINTTSLVNTRTGKITAVDILENRNTSISSSGKYLIYFDAEDKNYFSFEIATKILRNISRQISVSWLEINYDRGNDSPRGVACWLKNDESVLIYDQFDIWEIDPKNERKPVNITNKYGFNHGITFRLALSEYGSGEIRRTGEIILNAFNLKNKNNGFFKKKFGEAGDPVRLHFGPYLYQLISNPYVSIDYWHYPIKAKNANRYLLKRTCAAESPNYFLTRDFKSFEDITDFHPEADFNWLSAELHEWKSLDGRKLQGILYKPQDFDPKKRYPVIFHIYERLSDRLNTSFIPQASYGALDIPTFVSNGYLVLCPDIYYKVGAPMTGTYDAVVSAAQYISALPFVDPKKFGLQGHSFGGMQTNYLVAHTDIFAAACSASGNANWVSAYGGLIGGLGNPQWASLEDYYEKGQGRMGGSLWDMPNAYIGSSPIFKLNKIATPLLIMQGRKDHISLYSNIMELFTGLRRMGKKAWMLVYPDEGHQLHGKEANDFSVRMMQFFDYYLKDRPAPIWMLYGIPASKRENDNGLELDTTGQIPGPGLPVKNEVKKIDRNNDKPNKQIFR</sequence>
<proteinExistence type="predicted"/>
<gene>
    <name evidence="1" type="ORF">J2X78_005051</name>
</gene>
<dbReference type="Proteomes" id="UP001246858">
    <property type="component" value="Unassembled WGS sequence"/>
</dbReference>
<keyword evidence="1" id="KW-0378">Hydrolase</keyword>
<organism evidence="1 2">
    <name type="scientific">Pedobacter africanus</name>
    <dbReference type="NCBI Taxonomy" id="151894"/>
    <lineage>
        <taxon>Bacteria</taxon>
        <taxon>Pseudomonadati</taxon>
        <taxon>Bacteroidota</taxon>
        <taxon>Sphingobacteriia</taxon>
        <taxon>Sphingobacteriales</taxon>
        <taxon>Sphingobacteriaceae</taxon>
        <taxon>Pedobacter</taxon>
    </lineage>
</organism>
<accession>A0ACC6L4N9</accession>
<evidence type="ECO:0000313" key="2">
    <source>
        <dbReference type="Proteomes" id="UP001246858"/>
    </source>
</evidence>
<evidence type="ECO:0000313" key="1">
    <source>
        <dbReference type="EMBL" id="MDR6786456.1"/>
    </source>
</evidence>
<dbReference type="EMBL" id="JAVDTF010000007">
    <property type="protein sequence ID" value="MDR6786456.1"/>
    <property type="molecule type" value="Genomic_DNA"/>
</dbReference>
<protein>
    <submittedName>
        <fullName evidence="1">Dienelactone hydrolase</fullName>
    </submittedName>
</protein>